<dbReference type="EMBL" id="JAULSV010000007">
    <property type="protein sequence ID" value="KAK0638995.1"/>
    <property type="molecule type" value="Genomic_DNA"/>
</dbReference>
<accession>A0AA39XSK4</accession>
<dbReference type="AlphaFoldDB" id="A0AA39XSK4"/>
<name>A0AA39XSK4_9PEZI</name>
<evidence type="ECO:0000256" key="3">
    <source>
        <dbReference type="SAM" id="Phobius"/>
    </source>
</evidence>
<protein>
    <submittedName>
        <fullName evidence="4">Major facilitator superfamily domain-containing protein</fullName>
    </submittedName>
</protein>
<feature type="transmembrane region" description="Helical" evidence="3">
    <location>
        <begin position="66"/>
        <end position="85"/>
    </location>
</feature>
<feature type="transmembrane region" description="Helical" evidence="3">
    <location>
        <begin position="97"/>
        <end position="119"/>
    </location>
</feature>
<comment type="subcellular location">
    <subcellularLocation>
        <location evidence="1">Membrane</location>
        <topology evidence="1">Multi-pass membrane protein</topology>
    </subcellularLocation>
</comment>
<keyword evidence="3" id="KW-0812">Transmembrane</keyword>
<feature type="transmembrane region" description="Helical" evidence="3">
    <location>
        <begin position="204"/>
        <end position="222"/>
    </location>
</feature>
<dbReference type="InterPro" id="IPR011701">
    <property type="entry name" value="MFS"/>
</dbReference>
<evidence type="ECO:0000256" key="2">
    <source>
        <dbReference type="ARBA" id="ARBA00006727"/>
    </source>
</evidence>
<keyword evidence="5" id="KW-1185">Reference proteome</keyword>
<reference evidence="4" key="1">
    <citation type="submission" date="2023-06" db="EMBL/GenBank/DDBJ databases">
        <title>Genome-scale phylogeny and comparative genomics of the fungal order Sordariales.</title>
        <authorList>
            <consortium name="Lawrence Berkeley National Laboratory"/>
            <person name="Hensen N."/>
            <person name="Bonometti L."/>
            <person name="Westerberg I."/>
            <person name="Brannstrom I.O."/>
            <person name="Guillou S."/>
            <person name="Cros-Aarteil S."/>
            <person name="Calhoun S."/>
            <person name="Haridas S."/>
            <person name="Kuo A."/>
            <person name="Mondo S."/>
            <person name="Pangilinan J."/>
            <person name="Riley R."/>
            <person name="Labutti K."/>
            <person name="Andreopoulos B."/>
            <person name="Lipzen A."/>
            <person name="Chen C."/>
            <person name="Yanf M."/>
            <person name="Daum C."/>
            <person name="Ng V."/>
            <person name="Clum A."/>
            <person name="Steindorff A."/>
            <person name="Ohm R."/>
            <person name="Martin F."/>
            <person name="Silar P."/>
            <person name="Natvig D."/>
            <person name="Lalanne C."/>
            <person name="Gautier V."/>
            <person name="Ament-Velasquez S.L."/>
            <person name="Kruys A."/>
            <person name="Hutchinson M.I."/>
            <person name="Powell A.J."/>
            <person name="Barry K."/>
            <person name="Miller A.N."/>
            <person name="Grigoriev I.V."/>
            <person name="Debuchy R."/>
            <person name="Gladieux P."/>
            <person name="Thoren M.H."/>
            <person name="Johannesson H."/>
        </authorList>
    </citation>
    <scope>NUCLEOTIDE SEQUENCE</scope>
    <source>
        <strain evidence="4">SMH2532-1</strain>
    </source>
</reference>
<feature type="transmembrane region" description="Helical" evidence="3">
    <location>
        <begin position="174"/>
        <end position="192"/>
    </location>
</feature>
<evidence type="ECO:0000313" key="4">
    <source>
        <dbReference type="EMBL" id="KAK0638995.1"/>
    </source>
</evidence>
<comment type="similarity">
    <text evidence="2">Belongs to the major facilitator superfamily. Monocarboxylate porter (TC 2.A.1.13) family.</text>
</comment>
<gene>
    <name evidence="4" type="ORF">B0T16DRAFT_422247</name>
</gene>
<keyword evidence="3" id="KW-0472">Membrane</keyword>
<dbReference type="GO" id="GO:0022857">
    <property type="term" value="F:transmembrane transporter activity"/>
    <property type="evidence" value="ECO:0007669"/>
    <property type="project" value="InterPro"/>
</dbReference>
<evidence type="ECO:0000313" key="5">
    <source>
        <dbReference type="Proteomes" id="UP001174936"/>
    </source>
</evidence>
<dbReference type="Proteomes" id="UP001174936">
    <property type="component" value="Unassembled WGS sequence"/>
</dbReference>
<comment type="caution">
    <text evidence="4">The sequence shown here is derived from an EMBL/GenBank/DDBJ whole genome shotgun (WGS) entry which is preliminary data.</text>
</comment>
<dbReference type="InterPro" id="IPR050327">
    <property type="entry name" value="Proton-linked_MCT"/>
</dbReference>
<keyword evidence="3" id="KW-1133">Transmembrane helix</keyword>
<organism evidence="4 5">
    <name type="scientific">Cercophora newfieldiana</name>
    <dbReference type="NCBI Taxonomy" id="92897"/>
    <lineage>
        <taxon>Eukaryota</taxon>
        <taxon>Fungi</taxon>
        <taxon>Dikarya</taxon>
        <taxon>Ascomycota</taxon>
        <taxon>Pezizomycotina</taxon>
        <taxon>Sordariomycetes</taxon>
        <taxon>Sordariomycetidae</taxon>
        <taxon>Sordariales</taxon>
        <taxon>Lasiosphaeriaceae</taxon>
        <taxon>Cercophora</taxon>
    </lineage>
</organism>
<feature type="transmembrane region" description="Helical" evidence="3">
    <location>
        <begin position="140"/>
        <end position="162"/>
    </location>
</feature>
<dbReference type="SUPFAM" id="SSF103473">
    <property type="entry name" value="MFS general substrate transporter"/>
    <property type="match status" value="1"/>
</dbReference>
<sequence length="356" mass="37697">MFDRWGAKTIRPAAVTYVASFMLTSLSDKYWQLMLAQGLLGGIALGMTMCPSMAATPQYFNKKRGAAMGLMIAGSSIGGVVWPIALSKLLANESLGFGWSLRIVGFINLAVLAYATLGIKARLPSRKSGFLLLSAFRDPVYCLIITSCFFLFLGLFTPLFFLPLYAQTKGMDPLLAGYLLAILNGASLPGRILPGILADKFGRLNMLFASAVASGIITLCWTKCETNAGIIVFAVVFGFCSGAIVSAASVSLASCPEDPKDNGVTWRVPGDHLWIIIFIPRCIGGCGCTTPSNGNVAKQSLELGDTIWSSLHGIGATSGSLSHGSVESIACIMNPSDGRPVIMTPIAEDMTVCPNI</sequence>
<dbReference type="Pfam" id="PF07690">
    <property type="entry name" value="MFS_1"/>
    <property type="match status" value="1"/>
</dbReference>
<evidence type="ECO:0000256" key="1">
    <source>
        <dbReference type="ARBA" id="ARBA00004141"/>
    </source>
</evidence>
<feature type="transmembrane region" description="Helical" evidence="3">
    <location>
        <begin position="30"/>
        <end position="54"/>
    </location>
</feature>
<dbReference type="InterPro" id="IPR036259">
    <property type="entry name" value="MFS_trans_sf"/>
</dbReference>
<dbReference type="PANTHER" id="PTHR11360">
    <property type="entry name" value="MONOCARBOXYLATE TRANSPORTER"/>
    <property type="match status" value="1"/>
</dbReference>
<dbReference type="PANTHER" id="PTHR11360:SF281">
    <property type="entry name" value="ASPYRIDONES EFFLUX PROTEIN APDF-RELATED"/>
    <property type="match status" value="1"/>
</dbReference>
<dbReference type="GO" id="GO:0016020">
    <property type="term" value="C:membrane"/>
    <property type="evidence" value="ECO:0007669"/>
    <property type="project" value="UniProtKB-SubCell"/>
</dbReference>
<proteinExistence type="inferred from homology"/>
<feature type="transmembrane region" description="Helical" evidence="3">
    <location>
        <begin position="228"/>
        <end position="250"/>
    </location>
</feature>
<dbReference type="Gene3D" id="1.20.1250.20">
    <property type="entry name" value="MFS general substrate transporter like domains"/>
    <property type="match status" value="2"/>
</dbReference>